<feature type="compositionally biased region" description="Basic and acidic residues" evidence="1">
    <location>
        <begin position="155"/>
        <end position="175"/>
    </location>
</feature>
<name>A0ABX0ZVT1_9ACTN</name>
<proteinExistence type="predicted"/>
<reference evidence="2 3" key="1">
    <citation type="submission" date="2020-03" db="EMBL/GenBank/DDBJ databases">
        <title>WGS of actinomycetes isolated from Thailand.</title>
        <authorList>
            <person name="Thawai C."/>
        </authorList>
    </citation>
    <scope>NUCLEOTIDE SEQUENCE [LARGE SCALE GENOMIC DNA]</scope>
    <source>
        <strain evidence="2 3">PRB2-1</strain>
    </source>
</reference>
<feature type="region of interest" description="Disordered" evidence="1">
    <location>
        <begin position="58"/>
        <end position="116"/>
    </location>
</feature>
<feature type="region of interest" description="Disordered" evidence="1">
    <location>
        <begin position="213"/>
        <end position="237"/>
    </location>
</feature>
<accession>A0ABX0ZVT1</accession>
<feature type="region of interest" description="Disordered" evidence="1">
    <location>
        <begin position="130"/>
        <end position="197"/>
    </location>
</feature>
<gene>
    <name evidence="2" type="ORF">HCN08_32755</name>
</gene>
<keyword evidence="3" id="KW-1185">Reference proteome</keyword>
<evidence type="ECO:0000313" key="3">
    <source>
        <dbReference type="Proteomes" id="UP000734511"/>
    </source>
</evidence>
<protein>
    <submittedName>
        <fullName evidence="2">Uncharacterized protein</fullName>
    </submittedName>
</protein>
<sequence length="357" mass="38520">MDVAATVYIHRGHFRRAESGLESRFVDAAICGHCVDVTPQPAPGRRAGRPGNTVYTAAWHRAPPPPEGTAVELSVYDAGGHPHPPPGPPGGLQDPGSGSRPGRSARRGKPSPIDRETVTVLYEQLAFGAASDAGQDQEHGQDDDQEQEFVISPERQARLEELKRRAGELGRDASRPKAQKKGRGGPAGALPQRPGYRPRRWGRRLMRWRGPVCTGVDVPQRPGRGGRMSDEDSTNRPDAGALSAMYLETLRLRIEPEKFGVLADALKGFKQASEAGFDGTGFGVSEELFTDDVRREPATVLTMAATGRTDHQVVEVVEGDPSMGCMVVTAEVAGDPAKLAELRAQLLRMVEEGDFPE</sequence>
<dbReference type="Proteomes" id="UP000734511">
    <property type="component" value="Unassembled WGS sequence"/>
</dbReference>
<dbReference type="EMBL" id="JAATEJ010000040">
    <property type="protein sequence ID" value="NJP48138.1"/>
    <property type="molecule type" value="Genomic_DNA"/>
</dbReference>
<organism evidence="2 3">
    <name type="scientific">Actinacidiphila epipremni</name>
    <dbReference type="NCBI Taxonomy" id="2053013"/>
    <lineage>
        <taxon>Bacteria</taxon>
        <taxon>Bacillati</taxon>
        <taxon>Actinomycetota</taxon>
        <taxon>Actinomycetes</taxon>
        <taxon>Kitasatosporales</taxon>
        <taxon>Streptomycetaceae</taxon>
        <taxon>Actinacidiphila</taxon>
    </lineage>
</organism>
<evidence type="ECO:0000313" key="2">
    <source>
        <dbReference type="EMBL" id="NJP48138.1"/>
    </source>
</evidence>
<dbReference type="RefSeq" id="WP_167986957.1">
    <property type="nucleotide sequence ID" value="NZ_JAATEJ010000040.1"/>
</dbReference>
<evidence type="ECO:0000256" key="1">
    <source>
        <dbReference type="SAM" id="MobiDB-lite"/>
    </source>
</evidence>
<comment type="caution">
    <text evidence="2">The sequence shown here is derived from an EMBL/GenBank/DDBJ whole genome shotgun (WGS) entry which is preliminary data.</text>
</comment>